<accession>A0AAV2RLU2</accession>
<evidence type="ECO:0000313" key="3">
    <source>
        <dbReference type="EMBL" id="CAL4128432.1"/>
    </source>
</evidence>
<comment type="caution">
    <text evidence="3">The sequence shown here is derived from an EMBL/GenBank/DDBJ whole genome shotgun (WGS) entry which is preliminary data.</text>
</comment>
<evidence type="ECO:0000313" key="4">
    <source>
        <dbReference type="Proteomes" id="UP001497623"/>
    </source>
</evidence>
<dbReference type="PANTHER" id="PTHR11388:SF76">
    <property type="entry name" value="SOLUTE CARRIER ORGANIC ANION TRANSPORTER FAMILY MEMBER"/>
    <property type="match status" value="1"/>
</dbReference>
<dbReference type="GO" id="GO:0043252">
    <property type="term" value="P:sodium-independent organic anion transport"/>
    <property type="evidence" value="ECO:0007669"/>
    <property type="project" value="TreeGrafter"/>
</dbReference>
<dbReference type="CDD" id="cd17336">
    <property type="entry name" value="MFS_SLCO_OATP"/>
    <property type="match status" value="1"/>
</dbReference>
<feature type="transmembrane region" description="Helical" evidence="2">
    <location>
        <begin position="375"/>
        <end position="394"/>
    </location>
</feature>
<keyword evidence="2" id="KW-0472">Membrane</keyword>
<keyword evidence="2" id="KW-0812">Transmembrane</keyword>
<feature type="transmembrane region" description="Helical" evidence="2">
    <location>
        <begin position="414"/>
        <end position="433"/>
    </location>
</feature>
<feature type="transmembrane region" description="Helical" evidence="2">
    <location>
        <begin position="69"/>
        <end position="91"/>
    </location>
</feature>
<keyword evidence="4" id="KW-1185">Reference proteome</keyword>
<dbReference type="PANTHER" id="PTHR11388">
    <property type="entry name" value="ORGANIC ANION TRANSPORTER"/>
    <property type="match status" value="1"/>
</dbReference>
<dbReference type="Gene3D" id="1.20.1250.20">
    <property type="entry name" value="MFS general substrate transporter like domains"/>
    <property type="match status" value="1"/>
</dbReference>
<organism evidence="3 4">
    <name type="scientific">Meganyctiphanes norvegica</name>
    <name type="common">Northern krill</name>
    <name type="synonym">Thysanopoda norvegica</name>
    <dbReference type="NCBI Taxonomy" id="48144"/>
    <lineage>
        <taxon>Eukaryota</taxon>
        <taxon>Metazoa</taxon>
        <taxon>Ecdysozoa</taxon>
        <taxon>Arthropoda</taxon>
        <taxon>Crustacea</taxon>
        <taxon>Multicrustacea</taxon>
        <taxon>Malacostraca</taxon>
        <taxon>Eumalacostraca</taxon>
        <taxon>Eucarida</taxon>
        <taxon>Euphausiacea</taxon>
        <taxon>Euphausiidae</taxon>
        <taxon>Meganyctiphanes</taxon>
    </lineage>
</organism>
<dbReference type="GO" id="GO:0016323">
    <property type="term" value="C:basolateral plasma membrane"/>
    <property type="evidence" value="ECO:0007669"/>
    <property type="project" value="TreeGrafter"/>
</dbReference>
<evidence type="ECO:0000256" key="1">
    <source>
        <dbReference type="ARBA" id="ARBA00023157"/>
    </source>
</evidence>
<protein>
    <recommendedName>
        <fullName evidence="5">Solute carrier organic anion transporter family member</fullName>
    </recommendedName>
</protein>
<feature type="transmembrane region" description="Helical" evidence="2">
    <location>
        <begin position="103"/>
        <end position="125"/>
    </location>
</feature>
<feature type="transmembrane region" description="Helical" evidence="2">
    <location>
        <begin position="290"/>
        <end position="311"/>
    </location>
</feature>
<feature type="transmembrane region" description="Helical" evidence="2">
    <location>
        <begin position="132"/>
        <end position="153"/>
    </location>
</feature>
<dbReference type="Proteomes" id="UP001497623">
    <property type="component" value="Unassembled WGS sequence"/>
</dbReference>
<feature type="transmembrane region" description="Helical" evidence="2">
    <location>
        <begin position="204"/>
        <end position="232"/>
    </location>
</feature>
<dbReference type="EMBL" id="CAXKWB010025668">
    <property type="protein sequence ID" value="CAL4128432.1"/>
    <property type="molecule type" value="Genomic_DNA"/>
</dbReference>
<dbReference type="InterPro" id="IPR004156">
    <property type="entry name" value="OATP"/>
</dbReference>
<reference evidence="3 4" key="1">
    <citation type="submission" date="2024-05" db="EMBL/GenBank/DDBJ databases">
        <authorList>
            <person name="Wallberg A."/>
        </authorList>
    </citation>
    <scope>NUCLEOTIDE SEQUENCE [LARGE SCALE GENOMIC DNA]</scope>
</reference>
<dbReference type="Pfam" id="PF03137">
    <property type="entry name" value="OATP"/>
    <property type="match status" value="1"/>
</dbReference>
<dbReference type="AlphaFoldDB" id="A0AAV2RLU2"/>
<evidence type="ECO:0000256" key="2">
    <source>
        <dbReference type="SAM" id="Phobius"/>
    </source>
</evidence>
<feature type="transmembrane region" description="Helical" evidence="2">
    <location>
        <begin position="445"/>
        <end position="467"/>
    </location>
</feature>
<feature type="non-terminal residue" evidence="3">
    <location>
        <position position="531"/>
    </location>
</feature>
<dbReference type="InterPro" id="IPR036259">
    <property type="entry name" value="MFS_trans_sf"/>
</dbReference>
<dbReference type="SUPFAM" id="SSF103473">
    <property type="entry name" value="MFS general substrate transporter"/>
    <property type="match status" value="1"/>
</dbReference>
<dbReference type="GO" id="GO:0015347">
    <property type="term" value="F:sodium-independent organic anion transmembrane transporter activity"/>
    <property type="evidence" value="ECO:0007669"/>
    <property type="project" value="TreeGrafter"/>
</dbReference>
<feature type="transmembrane region" description="Helical" evidence="2">
    <location>
        <begin position="244"/>
        <end position="270"/>
    </location>
</feature>
<proteinExistence type="predicted"/>
<evidence type="ECO:0008006" key="5">
    <source>
        <dbReference type="Google" id="ProtNLM"/>
    </source>
</evidence>
<keyword evidence="1" id="KW-1015">Disulfide bond</keyword>
<name>A0AAV2RLU2_MEGNR</name>
<sequence>MSCISSKKKKETEATTGKDVEEEDIRYHLKAVEAHLMLDEDVADTKCGFGSCTPGGIQWLARKEVFLSFYWIVGIVQGMFFTYSISVLSTVEKRFKLSSKETGILLSGNDISQVMLAIVVAYFGNYGHRPRWMAVGILFIALSAYIAALPHLIYGPGKDAIDIIRSQMALNETSDKNFLHGGNSELCHDPFESSCETGNEGLHLGPVICLFVAEFCVGIGGAIYWSVGMPYLDDNISKKTSPQYYAVSMIVRIAGPVMGFFLGSRCLAMWIDPNESPTITPKDPRWLGAWWLGFLYLGIGLTVIGLLIVFFPRKLPETLQREVRRVAQQVAKEEKRGGKRPLTYFVEAHKSKHTKETPSLKNLPIALMRLFTNKIYMGNLFNSCTYVLAVSGYWSFKSKYLENQFRKSASQANLIMGGSSMVSTVLGVGLSGIMMRCWKPGPKFITGYLTFLTLWSGLTMISLMFVGCPKLDILGPVATIHPITMSNICIVCPKDFLNGFKMLCYNKCIVANPNSNGCTDNRFSCATNITI</sequence>
<gene>
    <name evidence="3" type="ORF">MNOR_LOCUS26108</name>
</gene>
<keyword evidence="2" id="KW-1133">Transmembrane helix</keyword>